<comment type="cofactor">
    <cofactor evidence="1">
        <name>FAD</name>
        <dbReference type="ChEBI" id="CHEBI:57692"/>
    </cofactor>
</comment>
<dbReference type="OrthoDB" id="424974at2759"/>
<comment type="caution">
    <text evidence="9">The sequence shown here is derived from an EMBL/GenBank/DDBJ whole genome shotgun (WGS) entry which is preliminary data.</text>
</comment>
<evidence type="ECO:0000256" key="7">
    <source>
        <dbReference type="ARBA" id="ARBA00052742"/>
    </source>
</evidence>
<proteinExistence type="inferred from homology"/>
<keyword evidence="4" id="KW-0285">Flavoprotein</keyword>
<dbReference type="PANTHER" id="PTHR10961">
    <property type="entry name" value="PEROXISOMAL SARCOSINE OXIDASE"/>
    <property type="match status" value="1"/>
</dbReference>
<dbReference type="SUPFAM" id="SSF54373">
    <property type="entry name" value="FAD-linked reductases, C-terminal domain"/>
    <property type="match status" value="1"/>
</dbReference>
<evidence type="ECO:0000259" key="8">
    <source>
        <dbReference type="Pfam" id="PF01266"/>
    </source>
</evidence>
<dbReference type="EMBL" id="MLKD01000001">
    <property type="protein sequence ID" value="OQE32205.1"/>
    <property type="molecule type" value="Genomic_DNA"/>
</dbReference>
<evidence type="ECO:0000256" key="4">
    <source>
        <dbReference type="ARBA" id="ARBA00022630"/>
    </source>
</evidence>
<dbReference type="SUPFAM" id="SSF51905">
    <property type="entry name" value="FAD/NAD(P)-binding domain"/>
    <property type="match status" value="1"/>
</dbReference>
<protein>
    <recommendedName>
        <fullName evidence="3">sarcosine oxidasee (formaldehyde-forming)</fullName>
        <ecNumber evidence="3">1.5.3.1</ecNumber>
    </recommendedName>
</protein>
<evidence type="ECO:0000313" key="9">
    <source>
        <dbReference type="EMBL" id="OQE32205.1"/>
    </source>
</evidence>
<keyword evidence="6" id="KW-0560">Oxidoreductase</keyword>
<dbReference type="EC" id="1.5.3.1" evidence="3"/>
<dbReference type="Proteomes" id="UP000191285">
    <property type="component" value="Unassembled WGS sequence"/>
</dbReference>
<dbReference type="Gene3D" id="3.50.50.60">
    <property type="entry name" value="FAD/NAD(P)-binding domain"/>
    <property type="match status" value="1"/>
</dbReference>
<dbReference type="STRING" id="303698.A0A1V6U0V5"/>
<sequence length="379" mass="41286">MERFDVAVVGLGALGSGAAYQAAVKGAKVIGFEQFELGHVRGASHDTSRIIRTSYGSPEFVSLARSAYKDWAELERRSGLELVNITGGVVFLPRGGPTPSSDFTKSLDANGVPYELLNSKEVNERWPGFKIPDGIDAVYTADTGIVHASKCVTTMQYQARANGAILKEKTRVDKVTPGGNGVIIETSKGSYRAGKVILAADAWINKLLGPLNSEIPMVTTMQEQVTYFKPSDPERYDPKNFPVWIWGGETWYYGFPTYGEPTIKAGQDAQRNVMHPDHRTFVPSQEQLKKLTGFMDSIIPDHGPELRTVTCQYTITPDRQFIIGPLAKHPDVILALGNGHAFKFAPAIGRVVAELAIDGKTTDDISKFPVPSPTGSSKL</sequence>
<accession>A0A1V6U0V5</accession>
<dbReference type="NCBIfam" id="NF008425">
    <property type="entry name" value="PRK11259.1"/>
    <property type="match status" value="1"/>
</dbReference>
<evidence type="ECO:0000256" key="5">
    <source>
        <dbReference type="ARBA" id="ARBA00022827"/>
    </source>
</evidence>
<comment type="similarity">
    <text evidence="2">Belongs to the MSOX/MTOX family.</text>
</comment>
<dbReference type="GO" id="GO:0050660">
    <property type="term" value="F:flavin adenine dinucleotide binding"/>
    <property type="evidence" value="ECO:0007669"/>
    <property type="project" value="InterPro"/>
</dbReference>
<dbReference type="InterPro" id="IPR036188">
    <property type="entry name" value="FAD/NAD-bd_sf"/>
</dbReference>
<keyword evidence="5" id="KW-0274">FAD</keyword>
<evidence type="ECO:0000256" key="6">
    <source>
        <dbReference type="ARBA" id="ARBA00023002"/>
    </source>
</evidence>
<organism evidence="9 10">
    <name type="scientific">Penicillium steckii</name>
    <dbReference type="NCBI Taxonomy" id="303698"/>
    <lineage>
        <taxon>Eukaryota</taxon>
        <taxon>Fungi</taxon>
        <taxon>Dikarya</taxon>
        <taxon>Ascomycota</taxon>
        <taxon>Pezizomycotina</taxon>
        <taxon>Eurotiomycetes</taxon>
        <taxon>Eurotiomycetidae</taxon>
        <taxon>Eurotiales</taxon>
        <taxon>Aspergillaceae</taxon>
        <taxon>Penicillium</taxon>
    </lineage>
</organism>
<dbReference type="FunFam" id="3.50.50.60:FF:000189">
    <property type="entry name" value="Monomeric sarcosine oxidase"/>
    <property type="match status" value="1"/>
</dbReference>
<dbReference type="Gene3D" id="3.30.9.10">
    <property type="entry name" value="D-Amino Acid Oxidase, subunit A, domain 2"/>
    <property type="match status" value="1"/>
</dbReference>
<dbReference type="AlphaFoldDB" id="A0A1V6U0V5"/>
<dbReference type="GO" id="GO:0008115">
    <property type="term" value="F:sarcosine oxidase activity"/>
    <property type="evidence" value="ECO:0007669"/>
    <property type="project" value="UniProtKB-EC"/>
</dbReference>
<evidence type="ECO:0000256" key="3">
    <source>
        <dbReference type="ARBA" id="ARBA00012769"/>
    </source>
</evidence>
<reference evidence="10" key="1">
    <citation type="journal article" date="2017" name="Nat. Microbiol.">
        <title>Global analysis of biosynthetic gene clusters reveals vast potential of secondary metabolite production in Penicillium species.</title>
        <authorList>
            <person name="Nielsen J.C."/>
            <person name="Grijseels S."/>
            <person name="Prigent S."/>
            <person name="Ji B."/>
            <person name="Dainat J."/>
            <person name="Nielsen K.F."/>
            <person name="Frisvad J.C."/>
            <person name="Workman M."/>
            <person name="Nielsen J."/>
        </authorList>
    </citation>
    <scope>NUCLEOTIDE SEQUENCE [LARGE SCALE GENOMIC DNA]</scope>
    <source>
        <strain evidence="10">IBT 24891</strain>
    </source>
</reference>
<evidence type="ECO:0000256" key="2">
    <source>
        <dbReference type="ARBA" id="ARBA00010989"/>
    </source>
</evidence>
<comment type="catalytic activity">
    <reaction evidence="7">
        <text>sarcosine + O2 + H2O = formaldehyde + glycine + H2O2</text>
        <dbReference type="Rhea" id="RHEA:13313"/>
        <dbReference type="ChEBI" id="CHEBI:15377"/>
        <dbReference type="ChEBI" id="CHEBI:15379"/>
        <dbReference type="ChEBI" id="CHEBI:16240"/>
        <dbReference type="ChEBI" id="CHEBI:16842"/>
        <dbReference type="ChEBI" id="CHEBI:57305"/>
        <dbReference type="ChEBI" id="CHEBI:57433"/>
        <dbReference type="EC" id="1.5.3.1"/>
    </reaction>
</comment>
<evidence type="ECO:0000256" key="1">
    <source>
        <dbReference type="ARBA" id="ARBA00001974"/>
    </source>
</evidence>
<name>A0A1V6U0V5_9EURO</name>
<dbReference type="InterPro" id="IPR045170">
    <property type="entry name" value="MTOX"/>
</dbReference>
<evidence type="ECO:0000313" key="10">
    <source>
        <dbReference type="Proteomes" id="UP000191285"/>
    </source>
</evidence>
<dbReference type="InterPro" id="IPR006076">
    <property type="entry name" value="FAD-dep_OxRdtase"/>
</dbReference>
<dbReference type="Pfam" id="PF01266">
    <property type="entry name" value="DAO"/>
    <property type="match status" value="1"/>
</dbReference>
<gene>
    <name evidence="9" type="ORF">PENSTE_c001G06376</name>
</gene>
<keyword evidence="10" id="KW-1185">Reference proteome</keyword>
<dbReference type="PANTHER" id="PTHR10961:SF7">
    <property type="entry name" value="FAD DEPENDENT OXIDOREDUCTASE DOMAIN-CONTAINING PROTEIN"/>
    <property type="match status" value="1"/>
</dbReference>
<feature type="domain" description="FAD dependent oxidoreductase" evidence="8">
    <location>
        <begin position="5"/>
        <end position="355"/>
    </location>
</feature>